<evidence type="ECO:0000259" key="1">
    <source>
        <dbReference type="PROSITE" id="PS50041"/>
    </source>
</evidence>
<dbReference type="PROSITE" id="PS50041">
    <property type="entry name" value="C_TYPE_LECTIN_2"/>
    <property type="match status" value="1"/>
</dbReference>
<dbReference type="Pfam" id="PF00059">
    <property type="entry name" value="Lectin_C"/>
    <property type="match status" value="1"/>
</dbReference>
<dbReference type="Proteomes" id="UP001186944">
    <property type="component" value="Unassembled WGS sequence"/>
</dbReference>
<reference evidence="2" key="1">
    <citation type="submission" date="2019-08" db="EMBL/GenBank/DDBJ databases">
        <title>The improved chromosome-level genome for the pearl oyster Pinctada fucata martensii using PacBio sequencing and Hi-C.</title>
        <authorList>
            <person name="Zheng Z."/>
        </authorList>
    </citation>
    <scope>NUCLEOTIDE SEQUENCE</scope>
    <source>
        <strain evidence="2">ZZ-2019</strain>
        <tissue evidence="2">Adductor muscle</tissue>
    </source>
</reference>
<sequence length="592" mass="67532">MEREGVSRHSLSFDNITFTLRRSLNKFKYLFKVQSVLMDGSRMKKYCKSQGAKLAEPVDRSEIKFLGSRVKAISENFFIGIVDTHVEGEWVFLSNDGYIEETDWAPNEPTVSRAQIEDCGEIGVHGMWADVICNSSRRFICEKNAKMSPEMAANMKVACVVVILIFCFINNSNASDEDERNSKVTKASTQITSFVMSGQLMTDSISNIQGSKGFAKKLVGLSGKLAPMLGGLGGALLLVSLFLPSSPSAELKELRKRFTDIDNNFDKVFSRFEETQNLIQKVGLQVQFSHYELDILSLHSYLHDYLNEPMEDAQYYKDLFLNEYKSGSPTDKIYIGMTETGSLTSNIPQTVMKYTNYDRKKTQHILLEVLNLIKKGAMVETAYNSFKYTDPSYAQTIYDRWDKKFDDVINHMVEVDEQVKNMWEKAVKSDLSAKLQDWGAAMNNSELADALYAFLNDKYDWRDWHVVVFSDEIEEDKRYWISTCKGFIFRKKQGKNVMVSSVDKTHAAQGTELYNDIKRVKVCYQKWHGGISTYDASKSSTFSTMTRFQECGSAVDFGLIDEDDDKSDLQHRAPEGRLAKKKKHKYLIHAFG</sequence>
<keyword evidence="3" id="KW-1185">Reference proteome</keyword>
<dbReference type="PANTHER" id="PTHR40472:SF6">
    <property type="entry name" value="RICIN B-TYPE LECTIN DOMAIN-CONTAINING PROTEIN"/>
    <property type="match status" value="1"/>
</dbReference>
<dbReference type="InterPro" id="IPR016187">
    <property type="entry name" value="CTDL_fold"/>
</dbReference>
<gene>
    <name evidence="2" type="ORF">FSP39_017101</name>
</gene>
<dbReference type="EMBL" id="VSWD01000008">
    <property type="protein sequence ID" value="KAK3095644.1"/>
    <property type="molecule type" value="Genomic_DNA"/>
</dbReference>
<dbReference type="AlphaFoldDB" id="A0AA88Y0W8"/>
<comment type="caution">
    <text evidence="2">The sequence shown here is derived from an EMBL/GenBank/DDBJ whole genome shotgun (WGS) entry which is preliminary data.</text>
</comment>
<dbReference type="InterPro" id="IPR016186">
    <property type="entry name" value="C-type_lectin-like/link_sf"/>
</dbReference>
<dbReference type="InterPro" id="IPR001304">
    <property type="entry name" value="C-type_lectin-like"/>
</dbReference>
<feature type="domain" description="C-type lectin" evidence="1">
    <location>
        <begin position="24"/>
        <end position="142"/>
    </location>
</feature>
<dbReference type="SMART" id="SM00034">
    <property type="entry name" value="CLECT"/>
    <property type="match status" value="1"/>
</dbReference>
<dbReference type="Gene3D" id="3.10.100.10">
    <property type="entry name" value="Mannose-Binding Protein A, subunit A"/>
    <property type="match status" value="1"/>
</dbReference>
<dbReference type="InterPro" id="IPR039051">
    <property type="entry name" value="SE-CTX-like"/>
</dbReference>
<evidence type="ECO:0000313" key="3">
    <source>
        <dbReference type="Proteomes" id="UP001186944"/>
    </source>
</evidence>
<evidence type="ECO:0000313" key="2">
    <source>
        <dbReference type="EMBL" id="KAK3095644.1"/>
    </source>
</evidence>
<dbReference type="PANTHER" id="PTHR40472">
    <property type="entry name" value="RICIN B-TYPE LECTIN DOMAIN-CONTAINING PROTEIN"/>
    <property type="match status" value="1"/>
</dbReference>
<name>A0AA88Y0W8_PINIB</name>
<protein>
    <recommendedName>
        <fullName evidence="1">C-type lectin domain-containing protein</fullName>
    </recommendedName>
</protein>
<proteinExistence type="predicted"/>
<dbReference type="SUPFAM" id="SSF56436">
    <property type="entry name" value="C-type lectin-like"/>
    <property type="match status" value="1"/>
</dbReference>
<accession>A0AA88Y0W8</accession>
<organism evidence="2 3">
    <name type="scientific">Pinctada imbricata</name>
    <name type="common">Atlantic pearl-oyster</name>
    <name type="synonym">Pinctada martensii</name>
    <dbReference type="NCBI Taxonomy" id="66713"/>
    <lineage>
        <taxon>Eukaryota</taxon>
        <taxon>Metazoa</taxon>
        <taxon>Spiralia</taxon>
        <taxon>Lophotrochozoa</taxon>
        <taxon>Mollusca</taxon>
        <taxon>Bivalvia</taxon>
        <taxon>Autobranchia</taxon>
        <taxon>Pteriomorphia</taxon>
        <taxon>Pterioida</taxon>
        <taxon>Pterioidea</taxon>
        <taxon>Pteriidae</taxon>
        <taxon>Pinctada</taxon>
    </lineage>
</organism>